<accession>A0A934WL90</accession>
<dbReference type="Pfam" id="PF08125">
    <property type="entry name" value="Mannitol_dh_C"/>
    <property type="match status" value="1"/>
</dbReference>
<dbReference type="PANTHER" id="PTHR30524">
    <property type="entry name" value="MANNITOL-1-PHOSPHATE 5-DEHYDROGENASE"/>
    <property type="match status" value="1"/>
</dbReference>
<keyword evidence="3" id="KW-1185">Reference proteome</keyword>
<dbReference type="EMBL" id="JAEPWM010000001">
    <property type="protein sequence ID" value="MBK6005375.1"/>
    <property type="molecule type" value="Genomic_DNA"/>
</dbReference>
<dbReference type="InterPro" id="IPR013118">
    <property type="entry name" value="Mannitol_DH_C"/>
</dbReference>
<comment type="caution">
    <text evidence="2">The sequence shown here is derived from an EMBL/GenBank/DDBJ whole genome shotgun (WGS) entry which is preliminary data.</text>
</comment>
<gene>
    <name evidence="2" type="ORF">JJB11_04675</name>
</gene>
<dbReference type="Proteomes" id="UP000630528">
    <property type="component" value="Unassembled WGS sequence"/>
</dbReference>
<dbReference type="SUPFAM" id="SSF48179">
    <property type="entry name" value="6-phosphogluconate dehydrogenase C-terminal domain-like"/>
    <property type="match status" value="1"/>
</dbReference>
<sequence>MARALIVGGGAIGRGFVPWLLDGFELDILDASPDLVNGIAARGGFHSFMSDGEKLLEKWVRPRRIATNFEQLQPLQYDIAFVSVGPRNATRLPSGIEKLRCPIFSLENDPITVDWIKQAYGLEAVYFGVPDVITSSTASPDNLARDPHALHTENGVMYLQRPPKLDPALEQLLPAVHWLPVERLNQEWDAKLYIHNTPHCIAAYLGHMAGCTYLHEALAKPAIRRAIDGVIDELLCALKMVTPYDHHFIESYAIKEVRRFSNRLLFDPVSRVAREPLRKLHPSGRLMGALRLLLSTGVNATYLMAGIAAALCYADTKDRDYVQLSELEAFGVPAFLKYHLGLDGQSIESEFVASHYSEAVGFLRREIV</sequence>
<evidence type="ECO:0000259" key="1">
    <source>
        <dbReference type="Pfam" id="PF08125"/>
    </source>
</evidence>
<dbReference type="Gene3D" id="1.10.1040.10">
    <property type="entry name" value="N-(1-d-carboxylethyl)-l-norvaline Dehydrogenase, domain 2"/>
    <property type="match status" value="1"/>
</dbReference>
<organism evidence="2 3">
    <name type="scientific">Ramlibacter ginsenosidimutans</name>
    <dbReference type="NCBI Taxonomy" id="502333"/>
    <lineage>
        <taxon>Bacteria</taxon>
        <taxon>Pseudomonadati</taxon>
        <taxon>Pseudomonadota</taxon>
        <taxon>Betaproteobacteria</taxon>
        <taxon>Burkholderiales</taxon>
        <taxon>Comamonadaceae</taxon>
        <taxon>Ramlibacter</taxon>
    </lineage>
</organism>
<proteinExistence type="predicted"/>
<dbReference type="RefSeq" id="WP_201166713.1">
    <property type="nucleotide sequence ID" value="NZ_JBHUDQ010000023.1"/>
</dbReference>
<dbReference type="GO" id="GO:0008926">
    <property type="term" value="F:mannitol-1-phosphate 5-dehydrogenase activity"/>
    <property type="evidence" value="ECO:0007669"/>
    <property type="project" value="TreeGrafter"/>
</dbReference>
<dbReference type="GO" id="GO:0005829">
    <property type="term" value="C:cytosol"/>
    <property type="evidence" value="ECO:0007669"/>
    <property type="project" value="TreeGrafter"/>
</dbReference>
<dbReference type="InterPro" id="IPR008927">
    <property type="entry name" value="6-PGluconate_DH-like_C_sf"/>
</dbReference>
<dbReference type="Gene3D" id="3.40.50.720">
    <property type="entry name" value="NAD(P)-binding Rossmann-like Domain"/>
    <property type="match status" value="1"/>
</dbReference>
<reference evidence="2" key="1">
    <citation type="journal article" date="2012" name="J. Microbiol. Biotechnol.">
        <title>Ramlibacter ginsenosidimutans sp. nov., with ginsenoside-converting activity.</title>
        <authorList>
            <person name="Wang L."/>
            <person name="An D.S."/>
            <person name="Kim S.G."/>
            <person name="Jin F.X."/>
            <person name="Kim S.C."/>
            <person name="Lee S.T."/>
            <person name="Im W.T."/>
        </authorList>
    </citation>
    <scope>NUCLEOTIDE SEQUENCE</scope>
    <source>
        <strain evidence="2">KACC 17527</strain>
    </source>
</reference>
<dbReference type="InterPro" id="IPR013328">
    <property type="entry name" value="6PGD_dom2"/>
</dbReference>
<reference evidence="2" key="2">
    <citation type="submission" date="2021-01" db="EMBL/GenBank/DDBJ databases">
        <authorList>
            <person name="Kang M."/>
        </authorList>
    </citation>
    <scope>NUCLEOTIDE SEQUENCE</scope>
    <source>
        <strain evidence="2">KACC 17527</strain>
    </source>
</reference>
<dbReference type="PANTHER" id="PTHR30524:SF0">
    <property type="entry name" value="ALTRONATE OXIDOREDUCTASE-RELATED"/>
    <property type="match status" value="1"/>
</dbReference>
<evidence type="ECO:0000313" key="2">
    <source>
        <dbReference type="EMBL" id="MBK6005375.1"/>
    </source>
</evidence>
<evidence type="ECO:0000313" key="3">
    <source>
        <dbReference type="Proteomes" id="UP000630528"/>
    </source>
</evidence>
<dbReference type="AlphaFoldDB" id="A0A934WL90"/>
<feature type="domain" description="Mannitol dehydrogenase C-terminal" evidence="1">
    <location>
        <begin position="190"/>
        <end position="324"/>
    </location>
</feature>
<dbReference type="GO" id="GO:0019592">
    <property type="term" value="P:mannitol catabolic process"/>
    <property type="evidence" value="ECO:0007669"/>
    <property type="project" value="TreeGrafter"/>
</dbReference>
<protein>
    <recommendedName>
        <fullName evidence="1">Mannitol dehydrogenase C-terminal domain-containing protein</fullName>
    </recommendedName>
</protein>
<name>A0A934WL90_9BURK</name>